<evidence type="ECO:0008006" key="4">
    <source>
        <dbReference type="Google" id="ProtNLM"/>
    </source>
</evidence>
<name>A0ABV9C7W0_9GAMM</name>
<protein>
    <recommendedName>
        <fullName evidence="4">Vitamin K epoxide reductase domain-containing protein</fullName>
    </recommendedName>
</protein>
<reference evidence="3" key="1">
    <citation type="journal article" date="2019" name="Int. J. Syst. Evol. Microbiol.">
        <title>The Global Catalogue of Microorganisms (GCM) 10K type strain sequencing project: providing services to taxonomists for standard genome sequencing and annotation.</title>
        <authorList>
            <consortium name="The Broad Institute Genomics Platform"/>
            <consortium name="The Broad Institute Genome Sequencing Center for Infectious Disease"/>
            <person name="Wu L."/>
            <person name="Ma J."/>
        </authorList>
    </citation>
    <scope>NUCLEOTIDE SEQUENCE [LARGE SCALE GENOMIC DNA]</scope>
    <source>
        <strain evidence="3">CCM 4481</strain>
    </source>
</reference>
<dbReference type="EMBL" id="JBHSGA010000022">
    <property type="protein sequence ID" value="MFC4528910.1"/>
    <property type="molecule type" value="Genomic_DNA"/>
</dbReference>
<accession>A0ABV9C7W0</accession>
<keyword evidence="1" id="KW-1133">Transmembrane helix</keyword>
<keyword evidence="1" id="KW-0812">Transmembrane</keyword>
<organism evidence="2 3">
    <name type="scientific">Dyella halodurans</name>
    <dbReference type="NCBI Taxonomy" id="1920171"/>
    <lineage>
        <taxon>Bacteria</taxon>
        <taxon>Pseudomonadati</taxon>
        <taxon>Pseudomonadota</taxon>
        <taxon>Gammaproteobacteria</taxon>
        <taxon>Lysobacterales</taxon>
        <taxon>Rhodanobacteraceae</taxon>
        <taxon>Dyella</taxon>
    </lineage>
</organism>
<proteinExistence type="predicted"/>
<dbReference type="RefSeq" id="WP_266151706.1">
    <property type="nucleotide sequence ID" value="NZ_CP064028.1"/>
</dbReference>
<keyword evidence="3" id="KW-1185">Reference proteome</keyword>
<feature type="transmembrane region" description="Helical" evidence="1">
    <location>
        <begin position="61"/>
        <end position="83"/>
    </location>
</feature>
<dbReference type="Proteomes" id="UP001595961">
    <property type="component" value="Unassembled WGS sequence"/>
</dbReference>
<feature type="transmembrane region" description="Helical" evidence="1">
    <location>
        <begin position="90"/>
        <end position="114"/>
    </location>
</feature>
<evidence type="ECO:0000313" key="2">
    <source>
        <dbReference type="EMBL" id="MFC4528910.1"/>
    </source>
</evidence>
<evidence type="ECO:0000256" key="1">
    <source>
        <dbReference type="SAM" id="Phobius"/>
    </source>
</evidence>
<gene>
    <name evidence="2" type="ORF">ACFO5W_19865</name>
</gene>
<comment type="caution">
    <text evidence="2">The sequence shown here is derived from an EMBL/GenBank/DDBJ whole genome shotgun (WGS) entry which is preliminary data.</text>
</comment>
<sequence length="144" mass="15448">MKRTLTLALPWLLVLAAGGIAAALRYGLVESTDVARICETSQALVCDVRHWTVMGFITGNIFNWPIGIYGWVALAAAALALVWSRPLAAWLATATGLFALILYCFVPGALALLIGSLCLVRLQATAAAPLDPYRRGKRQVQAQP</sequence>
<evidence type="ECO:0000313" key="3">
    <source>
        <dbReference type="Proteomes" id="UP001595961"/>
    </source>
</evidence>
<keyword evidence="1" id="KW-0472">Membrane</keyword>